<dbReference type="InterPro" id="IPR051431">
    <property type="entry name" value="TFIID_subunit_9"/>
</dbReference>
<dbReference type="PANTHER" id="PTHR48068:SF4">
    <property type="entry name" value="TATA-BOX BINDING PROTEIN ASSOCIATED FACTOR 9"/>
    <property type="match status" value="1"/>
</dbReference>
<dbReference type="GO" id="GO:0000124">
    <property type="term" value="C:SAGA complex"/>
    <property type="evidence" value="ECO:0007669"/>
    <property type="project" value="TreeGrafter"/>
</dbReference>
<gene>
    <name evidence="7" type="ORF">FRACYDRAFT_264183</name>
</gene>
<dbReference type="PANTHER" id="PTHR48068">
    <property type="entry name" value="TAF9 RNA POLYMERASE II, TATA BOX-BINDING PROTEIN (TBP)-ASSOCIATED FACTOR"/>
    <property type="match status" value="1"/>
</dbReference>
<comment type="similarity">
    <text evidence="2">Belongs to the TAF9 family.</text>
</comment>
<feature type="compositionally biased region" description="Low complexity" evidence="6">
    <location>
        <begin position="293"/>
        <end position="319"/>
    </location>
</feature>
<protein>
    <submittedName>
        <fullName evidence="7">Uncharacterized protein</fullName>
    </submittedName>
</protein>
<organism evidence="7 8">
    <name type="scientific">Fragilariopsis cylindrus CCMP1102</name>
    <dbReference type="NCBI Taxonomy" id="635003"/>
    <lineage>
        <taxon>Eukaryota</taxon>
        <taxon>Sar</taxon>
        <taxon>Stramenopiles</taxon>
        <taxon>Ochrophyta</taxon>
        <taxon>Bacillariophyta</taxon>
        <taxon>Bacillariophyceae</taxon>
        <taxon>Bacillariophycidae</taxon>
        <taxon>Bacillariales</taxon>
        <taxon>Bacillariaceae</taxon>
        <taxon>Fragilariopsis</taxon>
    </lineage>
</organism>
<evidence type="ECO:0000313" key="7">
    <source>
        <dbReference type="EMBL" id="OEU09520.1"/>
    </source>
</evidence>
<feature type="region of interest" description="Disordered" evidence="6">
    <location>
        <begin position="1"/>
        <end position="98"/>
    </location>
</feature>
<evidence type="ECO:0000256" key="2">
    <source>
        <dbReference type="ARBA" id="ARBA00007646"/>
    </source>
</evidence>
<dbReference type="CDD" id="cd07979">
    <property type="entry name" value="HFD_TAF9"/>
    <property type="match status" value="1"/>
</dbReference>
<dbReference type="InterPro" id="IPR009072">
    <property type="entry name" value="Histone-fold"/>
</dbReference>
<comment type="subcellular location">
    <subcellularLocation>
        <location evidence="1">Nucleus</location>
    </subcellularLocation>
</comment>
<dbReference type="GO" id="GO:0016251">
    <property type="term" value="F:RNA polymerase II general transcription initiation factor activity"/>
    <property type="evidence" value="ECO:0007669"/>
    <property type="project" value="TreeGrafter"/>
</dbReference>
<feature type="compositionally biased region" description="Basic residues" evidence="6">
    <location>
        <begin position="77"/>
        <end position="88"/>
    </location>
</feature>
<reference evidence="7 8" key="1">
    <citation type="submission" date="2016-09" db="EMBL/GenBank/DDBJ databases">
        <title>Extensive genetic diversity and differential bi-allelic expression allows diatom success in the polar Southern Ocean.</title>
        <authorList>
            <consortium name="DOE Joint Genome Institute"/>
            <person name="Mock T."/>
            <person name="Otillar R.P."/>
            <person name="Strauss J."/>
            <person name="Dupont C."/>
            <person name="Frickenhaus S."/>
            <person name="Maumus F."/>
            <person name="Mcmullan M."/>
            <person name="Sanges R."/>
            <person name="Schmutz J."/>
            <person name="Toseland A."/>
            <person name="Valas R."/>
            <person name="Veluchamy A."/>
            <person name="Ward B.J."/>
            <person name="Allen A."/>
            <person name="Barry K."/>
            <person name="Falciatore A."/>
            <person name="Ferrante M."/>
            <person name="Fortunato A.E."/>
            <person name="Gloeckner G."/>
            <person name="Gruber A."/>
            <person name="Hipkin R."/>
            <person name="Janech M."/>
            <person name="Kroth P."/>
            <person name="Leese F."/>
            <person name="Lindquist E."/>
            <person name="Lyon B.R."/>
            <person name="Martin J."/>
            <person name="Mayer C."/>
            <person name="Parker M."/>
            <person name="Quesneville H."/>
            <person name="Raymond J."/>
            <person name="Uhlig C."/>
            <person name="Valentin K.U."/>
            <person name="Worden A.Z."/>
            <person name="Armbrust E.V."/>
            <person name="Bowler C."/>
            <person name="Green B."/>
            <person name="Moulton V."/>
            <person name="Van Oosterhout C."/>
            <person name="Grigoriev I."/>
        </authorList>
    </citation>
    <scope>NUCLEOTIDE SEQUENCE [LARGE SCALE GENOMIC DNA]</scope>
    <source>
        <strain evidence="7 8">CCMP1102</strain>
    </source>
</reference>
<dbReference type="OrthoDB" id="341924at2759"/>
<accession>A0A1E7EU07</accession>
<feature type="compositionally biased region" description="Low complexity" evidence="6">
    <location>
        <begin position="9"/>
        <end position="22"/>
    </location>
</feature>
<dbReference type="KEGG" id="fcy:FRACYDRAFT_264183"/>
<dbReference type="GO" id="GO:0046982">
    <property type="term" value="F:protein heterodimerization activity"/>
    <property type="evidence" value="ECO:0007669"/>
    <property type="project" value="InterPro"/>
</dbReference>
<keyword evidence="8" id="KW-1185">Reference proteome</keyword>
<keyword evidence="3" id="KW-0805">Transcription regulation</keyword>
<evidence type="ECO:0000256" key="3">
    <source>
        <dbReference type="ARBA" id="ARBA00023015"/>
    </source>
</evidence>
<dbReference type="InterPro" id="IPR003162">
    <property type="entry name" value="TFIID-31"/>
</dbReference>
<keyword evidence="5" id="KW-0539">Nucleus</keyword>
<name>A0A1E7EU07_9STRA</name>
<dbReference type="GO" id="GO:0005669">
    <property type="term" value="C:transcription factor TFIID complex"/>
    <property type="evidence" value="ECO:0007669"/>
    <property type="project" value="TreeGrafter"/>
</dbReference>
<sequence length="355" mass="37594">MAPAPAPIPAAGSSAGTSTTAPMDTSAPKAIAALTAQPSSTAPVASTAPATTTTTKKPSGTKSSKKTVTKATGAGTKAKKPNRKKKSTTKSSSAMSGNNQVYAQARLAQQDLASQRNVAAIRLSDPLWYKLEDYVLPAVADESVMSGDVSAKILPEQVQIVEAALDKNGLTRSDVTPQAFACLLEQSRRYAIDILSDSQDYAFVANRVEITKADLALANEFRPDHPTSISTQLPKLNLLAQSINRIPLPPIPTQCYSGVLLPSKRYQLTARTFDVVTSAQTAQRMVQAVPTASKQTKVSSNSNNQSSRRGSSTNSSSRKSITKKVKPSYGAARGRQISINLKGDDKKAMDVVKSE</sequence>
<evidence type="ECO:0000256" key="5">
    <source>
        <dbReference type="ARBA" id="ARBA00023242"/>
    </source>
</evidence>
<dbReference type="GO" id="GO:0051123">
    <property type="term" value="P:RNA polymerase II preinitiation complex assembly"/>
    <property type="evidence" value="ECO:0007669"/>
    <property type="project" value="TreeGrafter"/>
</dbReference>
<feature type="compositionally biased region" description="Basic and acidic residues" evidence="6">
    <location>
        <begin position="342"/>
        <end position="355"/>
    </location>
</feature>
<dbReference type="EMBL" id="KV784375">
    <property type="protein sequence ID" value="OEU09520.1"/>
    <property type="molecule type" value="Genomic_DNA"/>
</dbReference>
<feature type="region of interest" description="Disordered" evidence="6">
    <location>
        <begin position="287"/>
        <end position="355"/>
    </location>
</feature>
<feature type="compositionally biased region" description="Low complexity" evidence="6">
    <location>
        <begin position="38"/>
        <end position="62"/>
    </location>
</feature>
<evidence type="ECO:0000256" key="4">
    <source>
        <dbReference type="ARBA" id="ARBA00023163"/>
    </source>
</evidence>
<dbReference type="InParanoid" id="A0A1E7EU07"/>
<dbReference type="Pfam" id="PF02291">
    <property type="entry name" value="TFIID-31kDa"/>
    <property type="match status" value="1"/>
</dbReference>
<proteinExistence type="inferred from homology"/>
<evidence type="ECO:0000256" key="1">
    <source>
        <dbReference type="ARBA" id="ARBA00004123"/>
    </source>
</evidence>
<evidence type="ECO:0000256" key="6">
    <source>
        <dbReference type="SAM" id="MobiDB-lite"/>
    </source>
</evidence>
<evidence type="ECO:0000313" key="8">
    <source>
        <dbReference type="Proteomes" id="UP000095751"/>
    </source>
</evidence>
<dbReference type="Proteomes" id="UP000095751">
    <property type="component" value="Unassembled WGS sequence"/>
</dbReference>
<keyword evidence="4" id="KW-0804">Transcription</keyword>
<dbReference type="AlphaFoldDB" id="A0A1E7EU07"/>
<dbReference type="SUPFAM" id="SSF47113">
    <property type="entry name" value="Histone-fold"/>
    <property type="match status" value="1"/>
</dbReference>
<dbReference type="Gene3D" id="1.10.20.10">
    <property type="entry name" value="Histone, subunit A"/>
    <property type="match status" value="1"/>
</dbReference>
<dbReference type="GO" id="GO:0003713">
    <property type="term" value="F:transcription coactivator activity"/>
    <property type="evidence" value="ECO:0007669"/>
    <property type="project" value="TreeGrafter"/>
</dbReference>